<evidence type="ECO:0000256" key="2">
    <source>
        <dbReference type="ARBA" id="ARBA00022448"/>
    </source>
</evidence>
<feature type="domain" description="Major facilitator superfamily (MFS) profile" evidence="8">
    <location>
        <begin position="7"/>
        <end position="399"/>
    </location>
</feature>
<dbReference type="AlphaFoldDB" id="A0A7T7WI88"/>
<feature type="transmembrane region" description="Helical" evidence="7">
    <location>
        <begin position="250"/>
        <end position="273"/>
    </location>
</feature>
<dbReference type="InterPro" id="IPR050171">
    <property type="entry name" value="MFS_Transporters"/>
</dbReference>
<feature type="transmembrane region" description="Helical" evidence="7">
    <location>
        <begin position="73"/>
        <end position="92"/>
    </location>
</feature>
<protein>
    <submittedName>
        <fullName evidence="9">MFS transporter</fullName>
    </submittedName>
</protein>
<feature type="transmembrane region" description="Helical" evidence="7">
    <location>
        <begin position="310"/>
        <end position="332"/>
    </location>
</feature>
<dbReference type="RefSeq" id="WP_200229442.1">
    <property type="nucleotide sequence ID" value="NZ_CP060811.1"/>
</dbReference>
<organism evidence="9 10">
    <name type="scientific">Acinetobacter variabilis</name>
    <dbReference type="NCBI Taxonomy" id="70346"/>
    <lineage>
        <taxon>Bacteria</taxon>
        <taxon>Pseudomonadati</taxon>
        <taxon>Pseudomonadota</taxon>
        <taxon>Gammaproteobacteria</taxon>
        <taxon>Moraxellales</taxon>
        <taxon>Moraxellaceae</taxon>
        <taxon>Acinetobacter</taxon>
    </lineage>
</organism>
<feature type="transmembrane region" description="Helical" evidence="7">
    <location>
        <begin position="98"/>
        <end position="120"/>
    </location>
</feature>
<dbReference type="EMBL" id="CP060811">
    <property type="protein sequence ID" value="QQN88220.1"/>
    <property type="molecule type" value="Genomic_DNA"/>
</dbReference>
<name>A0A7T7WI88_9GAMM</name>
<evidence type="ECO:0000313" key="10">
    <source>
        <dbReference type="Proteomes" id="UP000596079"/>
    </source>
</evidence>
<proteinExistence type="predicted"/>
<dbReference type="GO" id="GO:0022857">
    <property type="term" value="F:transmembrane transporter activity"/>
    <property type="evidence" value="ECO:0007669"/>
    <property type="project" value="InterPro"/>
</dbReference>
<dbReference type="PROSITE" id="PS50850">
    <property type="entry name" value="MFS"/>
    <property type="match status" value="1"/>
</dbReference>
<dbReference type="GO" id="GO:0005886">
    <property type="term" value="C:plasma membrane"/>
    <property type="evidence" value="ECO:0007669"/>
    <property type="project" value="UniProtKB-SubCell"/>
</dbReference>
<evidence type="ECO:0000256" key="7">
    <source>
        <dbReference type="SAM" id="Phobius"/>
    </source>
</evidence>
<dbReference type="InterPro" id="IPR020846">
    <property type="entry name" value="MFS_dom"/>
</dbReference>
<keyword evidence="3" id="KW-1003">Cell membrane</keyword>
<evidence type="ECO:0000256" key="4">
    <source>
        <dbReference type="ARBA" id="ARBA00022692"/>
    </source>
</evidence>
<evidence type="ECO:0000256" key="5">
    <source>
        <dbReference type="ARBA" id="ARBA00022989"/>
    </source>
</evidence>
<feature type="transmembrane region" description="Helical" evidence="7">
    <location>
        <begin position="43"/>
        <end position="64"/>
    </location>
</feature>
<evidence type="ECO:0000256" key="3">
    <source>
        <dbReference type="ARBA" id="ARBA00022475"/>
    </source>
</evidence>
<feature type="transmembrane region" description="Helical" evidence="7">
    <location>
        <begin position="216"/>
        <end position="238"/>
    </location>
</feature>
<keyword evidence="4 7" id="KW-0812">Transmembrane</keyword>
<gene>
    <name evidence="9" type="ORF">IAQ69_00545</name>
</gene>
<keyword evidence="5 7" id="KW-1133">Transmembrane helix</keyword>
<feature type="transmembrane region" description="Helical" evidence="7">
    <location>
        <begin position="373"/>
        <end position="395"/>
    </location>
</feature>
<feature type="transmembrane region" description="Helical" evidence="7">
    <location>
        <begin position="285"/>
        <end position="304"/>
    </location>
</feature>
<keyword evidence="6 7" id="KW-0472">Membrane</keyword>
<comment type="subcellular location">
    <subcellularLocation>
        <location evidence="1">Cell membrane</location>
        <topology evidence="1">Multi-pass membrane protein</topology>
    </subcellularLocation>
</comment>
<dbReference type="InterPro" id="IPR036259">
    <property type="entry name" value="MFS_trans_sf"/>
</dbReference>
<evidence type="ECO:0000256" key="6">
    <source>
        <dbReference type="ARBA" id="ARBA00023136"/>
    </source>
</evidence>
<evidence type="ECO:0000313" key="9">
    <source>
        <dbReference type="EMBL" id="QQN88220.1"/>
    </source>
</evidence>
<dbReference type="CDD" id="cd06174">
    <property type="entry name" value="MFS"/>
    <property type="match status" value="1"/>
</dbReference>
<keyword evidence="2" id="KW-0813">Transport</keyword>
<dbReference type="PANTHER" id="PTHR23517">
    <property type="entry name" value="RESISTANCE PROTEIN MDTM, PUTATIVE-RELATED-RELATED"/>
    <property type="match status" value="1"/>
</dbReference>
<dbReference type="Proteomes" id="UP000596079">
    <property type="component" value="Chromosome"/>
</dbReference>
<feature type="transmembrane region" description="Helical" evidence="7">
    <location>
        <begin position="160"/>
        <end position="177"/>
    </location>
</feature>
<evidence type="ECO:0000259" key="8">
    <source>
        <dbReference type="PROSITE" id="PS50850"/>
    </source>
</evidence>
<dbReference type="SUPFAM" id="SSF103473">
    <property type="entry name" value="MFS general substrate transporter"/>
    <property type="match status" value="1"/>
</dbReference>
<sequence>MSKISIRDLGIILAGYLAAMHVGKLSAVIPILQQDLGLSFTQAGFSLSLVQGAGMLFALCIGAFSEKVGLKRCMILALIILGLSSIAGLWIQHATALYFFRFTEGIGFLTISLCAPAILKRISRPETLNFKMGLWSSYMGVGVSLAVFSIPVLLEYLNWQNIWAILGSLCLIIAGIIKRYLRIDSMAFASNTIPQPVPSNTSFWQIVKVTLTHPPILCLAIIFACYTSQWITVTGFLPSMYVEHGIDLKVAGVLVSIVVLANLGGTFGAGMLLQRGWKPKTLFSTGFTAMLCSSFLAFAASSWLMFDLQFISAVLFSLIGGIIPTTVFAITLQHAPRANAAAASVGLVLQLSACAQFFVPPLSAALVSTTQNWAYIAAVTASLSILGILMTLLLFKHYGQ</sequence>
<evidence type="ECO:0000256" key="1">
    <source>
        <dbReference type="ARBA" id="ARBA00004651"/>
    </source>
</evidence>
<dbReference type="Gene3D" id="1.20.1250.20">
    <property type="entry name" value="MFS general substrate transporter like domains"/>
    <property type="match status" value="1"/>
</dbReference>
<reference evidence="9 10" key="1">
    <citation type="submission" date="2020-08" db="EMBL/GenBank/DDBJ databases">
        <title>Emergence of ISAba1-mediated novel tet(X) in Acinetobacter variabilis from a chicken farm.</title>
        <authorList>
            <person name="Peng K."/>
            <person name="Li R."/>
        </authorList>
    </citation>
    <scope>NUCLEOTIDE SEQUENCE [LARGE SCALE GENOMIC DNA]</scope>
    <source>
        <strain evidence="9 10">XM9F202-2</strain>
    </source>
</reference>
<feature type="transmembrane region" description="Helical" evidence="7">
    <location>
        <begin position="344"/>
        <end position="367"/>
    </location>
</feature>
<accession>A0A7T7WI88</accession>
<dbReference type="PANTHER" id="PTHR23517:SF3">
    <property type="entry name" value="INTEGRAL MEMBRANE TRANSPORT PROTEIN"/>
    <property type="match status" value="1"/>
</dbReference>
<dbReference type="Pfam" id="PF07690">
    <property type="entry name" value="MFS_1"/>
    <property type="match status" value="1"/>
</dbReference>
<dbReference type="InterPro" id="IPR011701">
    <property type="entry name" value="MFS"/>
</dbReference>
<feature type="transmembrane region" description="Helical" evidence="7">
    <location>
        <begin position="132"/>
        <end position="154"/>
    </location>
</feature>